<evidence type="ECO:0000256" key="1">
    <source>
        <dbReference type="ARBA" id="ARBA00023015"/>
    </source>
</evidence>
<dbReference type="FunFam" id="1.10.10.10:FF:000028">
    <property type="entry name" value="Fumarate/nitrate reduction transcriptional regulator Fnr"/>
    <property type="match status" value="1"/>
</dbReference>
<organism evidence="6 7">
    <name type="scientific">Halopseudomonas salegens</name>
    <dbReference type="NCBI Taxonomy" id="1434072"/>
    <lineage>
        <taxon>Bacteria</taxon>
        <taxon>Pseudomonadati</taxon>
        <taxon>Pseudomonadota</taxon>
        <taxon>Gammaproteobacteria</taxon>
        <taxon>Pseudomonadales</taxon>
        <taxon>Pseudomonadaceae</taxon>
        <taxon>Halopseudomonas</taxon>
    </lineage>
</organism>
<dbReference type="InterPro" id="IPR014710">
    <property type="entry name" value="RmlC-like_jellyroll"/>
</dbReference>
<dbReference type="SUPFAM" id="SSF51206">
    <property type="entry name" value="cAMP-binding domain-like"/>
    <property type="match status" value="1"/>
</dbReference>
<feature type="domain" description="Cyclic nucleotide-binding" evidence="4">
    <location>
        <begin position="25"/>
        <end position="95"/>
    </location>
</feature>
<dbReference type="InterPro" id="IPR012318">
    <property type="entry name" value="HTH_CRP"/>
</dbReference>
<evidence type="ECO:0000313" key="6">
    <source>
        <dbReference type="EMBL" id="SDU03037.1"/>
    </source>
</evidence>
<dbReference type="AlphaFoldDB" id="A0A1H2F6T6"/>
<dbReference type="CDD" id="cd00038">
    <property type="entry name" value="CAP_ED"/>
    <property type="match status" value="1"/>
</dbReference>
<dbReference type="Gene3D" id="2.60.120.10">
    <property type="entry name" value="Jelly Rolls"/>
    <property type="match status" value="1"/>
</dbReference>
<dbReference type="PROSITE" id="PS00042">
    <property type="entry name" value="HTH_CRP_1"/>
    <property type="match status" value="1"/>
</dbReference>
<dbReference type="InterPro" id="IPR036388">
    <property type="entry name" value="WH-like_DNA-bd_sf"/>
</dbReference>
<dbReference type="OrthoDB" id="7643467at2"/>
<dbReference type="GO" id="GO:0003677">
    <property type="term" value="F:DNA binding"/>
    <property type="evidence" value="ECO:0007669"/>
    <property type="project" value="UniProtKB-KW"/>
</dbReference>
<dbReference type="STRING" id="1434072.SAMN05216210_1330"/>
<dbReference type="Pfam" id="PF13545">
    <property type="entry name" value="HTH_Crp_2"/>
    <property type="match status" value="1"/>
</dbReference>
<keyword evidence="7" id="KW-1185">Reference proteome</keyword>
<dbReference type="InterPro" id="IPR050397">
    <property type="entry name" value="Env_Response_Regulators"/>
</dbReference>
<keyword evidence="1" id="KW-0805">Transcription regulation</keyword>
<protein>
    <submittedName>
        <fullName evidence="6">CRP/FNR family transcriptional regulator, anaerobic regulatory protein</fullName>
    </submittedName>
</protein>
<proteinExistence type="predicted"/>
<name>A0A1H2F6T6_9GAMM</name>
<feature type="domain" description="HTH crp-type" evidence="5">
    <location>
        <begin position="159"/>
        <end position="232"/>
    </location>
</feature>
<dbReference type="InterPro" id="IPR018335">
    <property type="entry name" value="Tscrpt_reg_HTH_Crp-type_CS"/>
</dbReference>
<dbReference type="GO" id="GO:0005829">
    <property type="term" value="C:cytosol"/>
    <property type="evidence" value="ECO:0007669"/>
    <property type="project" value="TreeGrafter"/>
</dbReference>
<keyword evidence="3" id="KW-0804">Transcription</keyword>
<evidence type="ECO:0000259" key="4">
    <source>
        <dbReference type="PROSITE" id="PS50042"/>
    </source>
</evidence>
<dbReference type="InterPro" id="IPR018490">
    <property type="entry name" value="cNMP-bd_dom_sf"/>
</dbReference>
<dbReference type="SUPFAM" id="SSF46785">
    <property type="entry name" value="Winged helix' DNA-binding domain"/>
    <property type="match status" value="1"/>
</dbReference>
<evidence type="ECO:0000313" key="7">
    <source>
        <dbReference type="Proteomes" id="UP000243924"/>
    </source>
</evidence>
<dbReference type="Proteomes" id="UP000243924">
    <property type="component" value="Chromosome I"/>
</dbReference>
<evidence type="ECO:0000256" key="2">
    <source>
        <dbReference type="ARBA" id="ARBA00023125"/>
    </source>
</evidence>
<gene>
    <name evidence="6" type="ORF">SAMN05216210_1330</name>
</gene>
<dbReference type="PROSITE" id="PS51063">
    <property type="entry name" value="HTH_CRP_2"/>
    <property type="match status" value="1"/>
</dbReference>
<dbReference type="RefSeq" id="WP_092385327.1">
    <property type="nucleotide sequence ID" value="NZ_LT629787.1"/>
</dbReference>
<dbReference type="GO" id="GO:0003700">
    <property type="term" value="F:DNA-binding transcription factor activity"/>
    <property type="evidence" value="ECO:0007669"/>
    <property type="project" value="InterPro"/>
</dbReference>
<dbReference type="SMART" id="SM00419">
    <property type="entry name" value="HTH_CRP"/>
    <property type="match status" value="1"/>
</dbReference>
<dbReference type="Pfam" id="PF00027">
    <property type="entry name" value="cNMP_binding"/>
    <property type="match status" value="1"/>
</dbReference>
<dbReference type="InterPro" id="IPR036390">
    <property type="entry name" value="WH_DNA-bd_sf"/>
</dbReference>
<keyword evidence="2" id="KW-0238">DNA-binding</keyword>
<accession>A0A1H2F6T6</accession>
<dbReference type="EMBL" id="LT629787">
    <property type="protein sequence ID" value="SDU03037.1"/>
    <property type="molecule type" value="Genomic_DNA"/>
</dbReference>
<sequence>MSTTIPLRRVAEPHCNECSLVSLCLPTELTDNELIQVDQIITHGRTLQPGDVLFRQGEPALSVFALRSGSLKSVAVTEKGQEQITAFYLPGEMVGLSASEGEEYPVTTTALDTSAVCEVSFARLDNLSSHLPTLRRHFLKLMSREIRDSQQMMLLLSKKTAEQRLATFLLDLSARHRTRGYSATSFRLAMSRHDIADYLGLAVETVSRVLTRFSQADLLVVDGKQIDFNIAPGDFYARVEELF</sequence>
<dbReference type="InterPro" id="IPR000595">
    <property type="entry name" value="cNMP-bd_dom"/>
</dbReference>
<evidence type="ECO:0000259" key="5">
    <source>
        <dbReference type="PROSITE" id="PS51063"/>
    </source>
</evidence>
<dbReference type="PANTHER" id="PTHR24567">
    <property type="entry name" value="CRP FAMILY TRANSCRIPTIONAL REGULATORY PROTEIN"/>
    <property type="match status" value="1"/>
</dbReference>
<dbReference type="CDD" id="cd00092">
    <property type="entry name" value="HTH_CRP"/>
    <property type="match status" value="1"/>
</dbReference>
<dbReference type="SMART" id="SM00100">
    <property type="entry name" value="cNMP"/>
    <property type="match status" value="1"/>
</dbReference>
<dbReference type="PRINTS" id="PR00034">
    <property type="entry name" value="HTHCRP"/>
</dbReference>
<dbReference type="NCBIfam" id="NF008365">
    <property type="entry name" value="PRK11161.1"/>
    <property type="match status" value="1"/>
</dbReference>
<evidence type="ECO:0000256" key="3">
    <source>
        <dbReference type="ARBA" id="ARBA00023163"/>
    </source>
</evidence>
<reference evidence="7" key="1">
    <citation type="submission" date="2016-10" db="EMBL/GenBank/DDBJ databases">
        <authorList>
            <person name="Varghese N."/>
            <person name="Submissions S."/>
        </authorList>
    </citation>
    <scope>NUCLEOTIDE SEQUENCE [LARGE SCALE GENOMIC DNA]</scope>
    <source>
        <strain evidence="7">CECT 8338</strain>
    </source>
</reference>
<dbReference type="PROSITE" id="PS50042">
    <property type="entry name" value="CNMP_BINDING_3"/>
    <property type="match status" value="1"/>
</dbReference>
<dbReference type="Gene3D" id="1.10.10.10">
    <property type="entry name" value="Winged helix-like DNA-binding domain superfamily/Winged helix DNA-binding domain"/>
    <property type="match status" value="1"/>
</dbReference>
<dbReference type="PANTHER" id="PTHR24567:SF75">
    <property type="entry name" value="FUMARATE AND NITRATE REDUCTION REGULATORY PROTEIN"/>
    <property type="match status" value="1"/>
</dbReference>